<sequence length="200" mass="22531">MNDQRAGETSGLRERKKKLRREALHEVALRLVEKQGLDGTTVEQICEEVGVSARTFFNYFPSKTAAALNLHEQIFSPESVARFRTATGELMPAICELLADSMSSGVERKRLKRLIADQPQLVTEFTQWMGTFKVEFLALVEERADSAEMADAAIMLALAAMRTLMHQPTTDARPDAVRLLETMDRLIGVRHAVMTEPQRR</sequence>
<evidence type="ECO:0000313" key="5">
    <source>
        <dbReference type="EMBL" id="QIM18258.1"/>
    </source>
</evidence>
<keyword evidence="6" id="KW-1185">Reference proteome</keyword>
<dbReference type="Gene3D" id="1.10.357.10">
    <property type="entry name" value="Tetracycline Repressor, domain 2"/>
    <property type="match status" value="1"/>
</dbReference>
<accession>A0ABX6JVJ4</accession>
<evidence type="ECO:0000313" key="6">
    <source>
        <dbReference type="Proteomes" id="UP000503441"/>
    </source>
</evidence>
<evidence type="ECO:0000256" key="1">
    <source>
        <dbReference type="ARBA" id="ARBA00023015"/>
    </source>
</evidence>
<dbReference type="InterPro" id="IPR050109">
    <property type="entry name" value="HTH-type_TetR-like_transc_reg"/>
</dbReference>
<proteinExistence type="predicted"/>
<keyword evidence="2" id="KW-0238">DNA-binding</keyword>
<dbReference type="PANTHER" id="PTHR30055">
    <property type="entry name" value="HTH-TYPE TRANSCRIPTIONAL REGULATOR RUTR"/>
    <property type="match status" value="1"/>
</dbReference>
<dbReference type="PANTHER" id="PTHR30055:SF238">
    <property type="entry name" value="MYCOFACTOCIN BIOSYNTHESIS TRANSCRIPTIONAL REGULATOR MFTR-RELATED"/>
    <property type="match status" value="1"/>
</dbReference>
<dbReference type="EMBL" id="CP049933">
    <property type="protein sequence ID" value="QIM18258.1"/>
    <property type="molecule type" value="Genomic_DNA"/>
</dbReference>
<name>A0ABX6JVJ4_9MICO</name>
<keyword evidence="1" id="KW-0805">Transcription regulation</keyword>
<evidence type="ECO:0000256" key="2">
    <source>
        <dbReference type="ARBA" id="ARBA00023125"/>
    </source>
</evidence>
<evidence type="ECO:0000259" key="4">
    <source>
        <dbReference type="Pfam" id="PF00440"/>
    </source>
</evidence>
<gene>
    <name evidence="5" type="ORF">G7066_05600</name>
</gene>
<protein>
    <submittedName>
        <fullName evidence="5">TetR/AcrR family transcriptional regulator</fullName>
    </submittedName>
</protein>
<dbReference type="Pfam" id="PF00440">
    <property type="entry name" value="TetR_N"/>
    <property type="match status" value="1"/>
</dbReference>
<dbReference type="InterPro" id="IPR009057">
    <property type="entry name" value="Homeodomain-like_sf"/>
</dbReference>
<dbReference type="SUPFAM" id="SSF46689">
    <property type="entry name" value="Homeodomain-like"/>
    <property type="match status" value="1"/>
</dbReference>
<feature type="domain" description="HTH tetR-type" evidence="4">
    <location>
        <begin position="26"/>
        <end position="65"/>
    </location>
</feature>
<reference evidence="5 6" key="1">
    <citation type="submission" date="2020-03" db="EMBL/GenBank/DDBJ databases">
        <title>Leucobacter sp. nov., isolated from beetles.</title>
        <authorList>
            <person name="Hyun D.-W."/>
            <person name="Bae J.-W."/>
        </authorList>
    </citation>
    <scope>NUCLEOTIDE SEQUENCE [LARGE SCALE GENOMIC DNA]</scope>
    <source>
        <strain evidence="5 6">HDW9A</strain>
    </source>
</reference>
<evidence type="ECO:0000256" key="3">
    <source>
        <dbReference type="ARBA" id="ARBA00023163"/>
    </source>
</evidence>
<dbReference type="RefSeq" id="WP_166329670.1">
    <property type="nucleotide sequence ID" value="NZ_CP049933.1"/>
</dbReference>
<organism evidence="5 6">
    <name type="scientific">Leucobacter coleopterorum</name>
    <dbReference type="NCBI Taxonomy" id="2714933"/>
    <lineage>
        <taxon>Bacteria</taxon>
        <taxon>Bacillati</taxon>
        <taxon>Actinomycetota</taxon>
        <taxon>Actinomycetes</taxon>
        <taxon>Micrococcales</taxon>
        <taxon>Microbacteriaceae</taxon>
        <taxon>Leucobacter</taxon>
    </lineage>
</organism>
<dbReference type="InterPro" id="IPR001647">
    <property type="entry name" value="HTH_TetR"/>
</dbReference>
<dbReference type="Proteomes" id="UP000503441">
    <property type="component" value="Chromosome"/>
</dbReference>
<keyword evidence="3" id="KW-0804">Transcription</keyword>